<feature type="transmembrane region" description="Helical" evidence="1">
    <location>
        <begin position="124"/>
        <end position="141"/>
    </location>
</feature>
<name>I2GCN6_9BACT</name>
<dbReference type="eggNOG" id="COG3169">
    <property type="taxonomic scope" value="Bacteria"/>
</dbReference>
<organism evidence="2 3">
    <name type="scientific">Fibrisoma limi BUZ 3</name>
    <dbReference type="NCBI Taxonomy" id="1185876"/>
    <lineage>
        <taxon>Bacteria</taxon>
        <taxon>Pseudomonadati</taxon>
        <taxon>Bacteroidota</taxon>
        <taxon>Cytophagia</taxon>
        <taxon>Cytophagales</taxon>
        <taxon>Spirosomataceae</taxon>
        <taxon>Fibrisoma</taxon>
    </lineage>
</organism>
<keyword evidence="1" id="KW-0472">Membrane</keyword>
<dbReference type="STRING" id="1185876.BN8_00602"/>
<evidence type="ECO:0000256" key="1">
    <source>
        <dbReference type="SAM" id="Phobius"/>
    </source>
</evidence>
<evidence type="ECO:0000313" key="3">
    <source>
        <dbReference type="Proteomes" id="UP000009309"/>
    </source>
</evidence>
<dbReference type="InterPro" id="IPR007437">
    <property type="entry name" value="DUF486"/>
</dbReference>
<dbReference type="PANTHER" id="PTHR38482">
    <property type="entry name" value="DMT FAMILY PROTEIN"/>
    <property type="match status" value="1"/>
</dbReference>
<protein>
    <recommendedName>
        <fullName evidence="4">Transmembrane signal peptide protein</fullName>
    </recommendedName>
</protein>
<sequence length="144" mass="17114">MCRQFMIVVYRALTFTKRLITPGSLGFNFSAFQFFMRTILLLIVSNLFMTTAWYWHLKYHNEPLWKVILISWGIAFFEYCIAVPANRIGSFEFNAFQLKTIQEVVTLIVFAAFAVLYLKEEIKWNYIVGFVFLVLAVFFVFKKW</sequence>
<proteinExistence type="predicted"/>
<comment type="caution">
    <text evidence="2">The sequence shown here is derived from an EMBL/GenBank/DDBJ whole genome shotgun (WGS) entry which is preliminary data.</text>
</comment>
<dbReference type="PANTHER" id="PTHR38482:SF1">
    <property type="entry name" value="DMT FAMILY PROTEIN"/>
    <property type="match status" value="1"/>
</dbReference>
<reference evidence="2 3" key="1">
    <citation type="journal article" date="2012" name="J. Bacteriol.">
        <title>Genome Sequence of the Filamentous Bacterium Fibrisoma limi BUZ 3T.</title>
        <authorList>
            <person name="Filippini M."/>
            <person name="Qi W."/>
            <person name="Jaenicke S."/>
            <person name="Goesmann A."/>
            <person name="Smits T.H."/>
            <person name="Bagheri H.C."/>
        </authorList>
    </citation>
    <scope>NUCLEOTIDE SEQUENCE [LARGE SCALE GENOMIC DNA]</scope>
    <source>
        <strain evidence="3">BUZ 3T</strain>
    </source>
</reference>
<dbReference type="Pfam" id="PF04342">
    <property type="entry name" value="DMT_6"/>
    <property type="match status" value="1"/>
</dbReference>
<gene>
    <name evidence="2" type="ORF">BN8_00602</name>
</gene>
<keyword evidence="3" id="KW-1185">Reference proteome</keyword>
<evidence type="ECO:0008006" key="4">
    <source>
        <dbReference type="Google" id="ProtNLM"/>
    </source>
</evidence>
<keyword evidence="1" id="KW-1133">Transmembrane helix</keyword>
<evidence type="ECO:0000313" key="2">
    <source>
        <dbReference type="EMBL" id="CCH51660.1"/>
    </source>
</evidence>
<dbReference type="Proteomes" id="UP000009309">
    <property type="component" value="Unassembled WGS sequence"/>
</dbReference>
<keyword evidence="1" id="KW-0812">Transmembrane</keyword>
<accession>I2GCN6</accession>
<feature type="transmembrane region" description="Helical" evidence="1">
    <location>
        <begin position="100"/>
        <end position="118"/>
    </location>
</feature>
<feature type="transmembrane region" description="Helical" evidence="1">
    <location>
        <begin position="67"/>
        <end position="88"/>
    </location>
</feature>
<dbReference type="AlphaFoldDB" id="I2GCN6"/>
<dbReference type="EMBL" id="CAIT01000004">
    <property type="protein sequence ID" value="CCH51660.1"/>
    <property type="molecule type" value="Genomic_DNA"/>
</dbReference>
<feature type="transmembrane region" description="Helical" evidence="1">
    <location>
        <begin position="34"/>
        <end position="55"/>
    </location>
</feature>